<organism evidence="1 2">
    <name type="scientific">Mycolicibacterium fortuitum</name>
    <name type="common">Mycobacterium fortuitum</name>
    <dbReference type="NCBI Taxonomy" id="1766"/>
    <lineage>
        <taxon>Bacteria</taxon>
        <taxon>Bacillati</taxon>
        <taxon>Actinomycetota</taxon>
        <taxon>Actinomycetes</taxon>
        <taxon>Mycobacteriales</taxon>
        <taxon>Mycobacteriaceae</taxon>
        <taxon>Mycolicibacterium</taxon>
    </lineage>
</organism>
<dbReference type="Gene3D" id="3.90.1690.10">
    <property type="entry name" value="phage-related protein like domain"/>
    <property type="match status" value="1"/>
</dbReference>
<evidence type="ECO:0000313" key="1">
    <source>
        <dbReference type="EMBL" id="MDV7288753.1"/>
    </source>
</evidence>
<evidence type="ECO:0008006" key="3">
    <source>
        <dbReference type="Google" id="ProtNLM"/>
    </source>
</evidence>
<accession>A0AAE4V740</accession>
<protein>
    <recommendedName>
        <fullName evidence="3">Major capsid protein</fullName>
    </recommendedName>
</protein>
<gene>
    <name evidence="1" type="ORF">R4485_01075</name>
</gene>
<proteinExistence type="predicted"/>
<name>A0AAE4V740_MYCFO</name>
<dbReference type="InterPro" id="IPR053738">
    <property type="entry name" value="Lambda_capsid_assembly"/>
</dbReference>
<dbReference type="AlphaFoldDB" id="A0AAE4V740"/>
<evidence type="ECO:0000313" key="2">
    <source>
        <dbReference type="Proteomes" id="UP001186041"/>
    </source>
</evidence>
<sequence length="314" mass="34356">MPQYPPGAPTISGDVLSINRFLKDTPWVARALRSVADEQFVADKILTGQFWTESGSIGYEQNESIYADNAPKAVPPGGEYPITNVSTGPASTANTVKWGNDTLLTDERISRERYNAVQRAFRKLMNSHIQTIDTVGLSAAVSAVTQNTNAIASWKTGGGTSKILRDVMRAATSIINLKQGYMPNAIFVEPQVFANIVSDDDLMKLLPKEYPGVESTPVRQGLNSMFMRQIGGFTWLTSPNAPSTGKALMLDTTVFGGFTDERLASPDYVQTENGLQVQSIRDKDVDGWRLRARRITVPIVLEPGAAWLINNVDT</sequence>
<comment type="caution">
    <text evidence="1">The sequence shown here is derived from an EMBL/GenBank/DDBJ whole genome shotgun (WGS) entry which is preliminary data.</text>
</comment>
<reference evidence="1" key="1">
    <citation type="submission" date="2023-10" db="EMBL/GenBank/DDBJ databases">
        <title>Mycolicibacterium fortuitum clinical isolates causing pulmonary infections in humans.</title>
        <authorList>
            <person name="Mejia-Ponce P.M."/>
            <person name="Zenteno-Cuevas R."/>
            <person name="Licona-Cassani C."/>
        </authorList>
    </citation>
    <scope>NUCLEOTIDE SEQUENCE</scope>
    <source>
        <strain evidence="1">M8</strain>
    </source>
</reference>
<dbReference type="EMBL" id="JAWLVV010000001">
    <property type="protein sequence ID" value="MDV7288753.1"/>
    <property type="molecule type" value="Genomic_DNA"/>
</dbReference>
<dbReference type="Pfam" id="PF25209">
    <property type="entry name" value="Phage_capsid_4"/>
    <property type="match status" value="1"/>
</dbReference>
<dbReference type="Proteomes" id="UP001186041">
    <property type="component" value="Unassembled WGS sequence"/>
</dbReference>
<dbReference type="RefSeq" id="WP_317721477.1">
    <property type="nucleotide sequence ID" value="NZ_JAWLVK010000001.1"/>
</dbReference>